<comment type="caution">
    <text evidence="1">The sequence shown here is derived from an EMBL/GenBank/DDBJ whole genome shotgun (WGS) entry which is preliminary data.</text>
</comment>
<evidence type="ECO:0000313" key="2">
    <source>
        <dbReference type="Proteomes" id="UP000027583"/>
    </source>
</evidence>
<evidence type="ECO:0000313" key="1">
    <source>
        <dbReference type="EMBL" id="CDG38979.1"/>
    </source>
</evidence>
<sequence length="52" mass="5511">MMPQSVPLKGGPTLEQTHDQSVMAMTPAIIRSARAFETVTEQGDSPAAITVL</sequence>
<organism evidence="1 2">
    <name type="scientific">Asaia bogorensis</name>
    <dbReference type="NCBI Taxonomy" id="91915"/>
    <lineage>
        <taxon>Bacteria</taxon>
        <taxon>Pseudomonadati</taxon>
        <taxon>Pseudomonadota</taxon>
        <taxon>Alphaproteobacteria</taxon>
        <taxon>Acetobacterales</taxon>
        <taxon>Acetobacteraceae</taxon>
        <taxon>Asaia</taxon>
    </lineage>
</organism>
<dbReference type="EMBL" id="CBLX010000007">
    <property type="protein sequence ID" value="CDG38979.1"/>
    <property type="molecule type" value="Genomic_DNA"/>
</dbReference>
<proteinExistence type="predicted"/>
<dbReference type="Proteomes" id="UP000027583">
    <property type="component" value="Unassembled WGS sequence"/>
</dbReference>
<name>A0A060QCV1_9PROT</name>
<reference evidence="1 2" key="1">
    <citation type="journal article" date="2014" name="Genome Biol. Evol.">
        <title>Acetic acid bacteria genomes reveal functional traits for adaptation to life in insect guts.</title>
        <authorList>
            <person name="Chouaia B."/>
            <person name="Gaiarsa S."/>
            <person name="Crotti E."/>
            <person name="Comandatore F."/>
            <person name="Degli Esposti M."/>
            <person name="Ricci I."/>
            <person name="Alma A."/>
            <person name="Favia G."/>
            <person name="Bandi C."/>
            <person name="Daffonchio D."/>
        </authorList>
    </citation>
    <scope>NUCLEOTIDE SEQUENCE [LARGE SCALE GENOMIC DNA]</scope>
    <source>
        <strain evidence="1 2">SF2.1</strain>
    </source>
</reference>
<dbReference type="AlphaFoldDB" id="A0A060QCV1"/>
<protein>
    <submittedName>
        <fullName evidence="1">Uncharacterized protein</fullName>
    </submittedName>
</protein>
<accession>A0A060QCV1</accession>
<reference evidence="1 2" key="2">
    <citation type="journal article" date="2014" name="PLoS ONE">
        <title>Evolution of mitochondria reconstructed from the energy metabolism of living bacteria.</title>
        <authorList>
            <person name="Degli Esposti M."/>
            <person name="Chouaia B."/>
            <person name="Comandatore F."/>
            <person name="Crotti E."/>
            <person name="Sassera D."/>
            <person name="Lievens P.M."/>
            <person name="Daffonchio D."/>
            <person name="Bandi C."/>
        </authorList>
    </citation>
    <scope>NUCLEOTIDE SEQUENCE [LARGE SCALE GENOMIC DNA]</scope>
    <source>
        <strain evidence="1 2">SF2.1</strain>
    </source>
</reference>
<gene>
    <name evidence="1" type="ORF">ASAP_0934</name>
</gene>